<dbReference type="EMBL" id="LSNE01000011">
    <property type="protein sequence ID" value="KXI27225.1"/>
    <property type="molecule type" value="Genomic_DNA"/>
</dbReference>
<accession>A0A148KLV8</accession>
<protein>
    <recommendedName>
        <fullName evidence="3">Nucleotidyltransferase</fullName>
    </recommendedName>
</protein>
<evidence type="ECO:0008006" key="3">
    <source>
        <dbReference type="Google" id="ProtNLM"/>
    </source>
</evidence>
<keyword evidence="2" id="KW-1185">Reference proteome</keyword>
<dbReference type="OrthoDB" id="6387869at2"/>
<gene>
    <name evidence="1" type="ORF">AX660_21060</name>
</gene>
<sequence>MRDDVINTLEVFRYACSHQSQHVIWDQQALKRIEKQLLINPKLDRLHALIYQNAIERNQLAWFDASTQTILKKTTYSIVADIAAKRAFIQQLAAALEHKNIAIILLKGMAFNDVLYPTAAPRGTSDIDILIKPADKENFELVLKELAKPVKLDNEHPFDGLYEQSWIVLAGANQFIDVHTSLTNPLLFNVNYDMLWQTSYKHPTYQSENVRLMDNENTYAYLITHMINDTNFYHYNLIDIHELLAKNTLQPIIVEQVIREWGVSKASKYVRLSAETHLLTNFDPKYSASDKGGFFDSFNWFFVKQVMLVSASDKSVLQRIKQIVTYFLFVDSTKNVLKLIKKYLLIRFTSRHI</sequence>
<dbReference type="Pfam" id="PF14907">
    <property type="entry name" value="NTP_transf_5"/>
    <property type="match status" value="1"/>
</dbReference>
<evidence type="ECO:0000313" key="2">
    <source>
        <dbReference type="Proteomes" id="UP000070299"/>
    </source>
</evidence>
<dbReference type="InterPro" id="IPR039498">
    <property type="entry name" value="NTP_transf_5"/>
</dbReference>
<dbReference type="STRING" id="1799789.AX660_21060"/>
<dbReference type="Proteomes" id="UP000070299">
    <property type="component" value="Unassembled WGS sequence"/>
</dbReference>
<evidence type="ECO:0000313" key="1">
    <source>
        <dbReference type="EMBL" id="KXI27225.1"/>
    </source>
</evidence>
<reference evidence="2" key="1">
    <citation type="submission" date="2016-02" db="EMBL/GenBank/DDBJ databases">
        <authorList>
            <person name="Schultz-Johansen M."/>
            <person name="Glaring M.A."/>
            <person name="Bech P.K."/>
            <person name="Stougaard P."/>
        </authorList>
    </citation>
    <scope>NUCLEOTIDE SEQUENCE [LARGE SCALE GENOMIC DNA]</scope>
    <source>
        <strain evidence="2">S66</strain>
    </source>
</reference>
<organism evidence="1 2">
    <name type="scientific">Paraglaciecola hydrolytica</name>
    <dbReference type="NCBI Taxonomy" id="1799789"/>
    <lineage>
        <taxon>Bacteria</taxon>
        <taxon>Pseudomonadati</taxon>
        <taxon>Pseudomonadota</taxon>
        <taxon>Gammaproteobacteria</taxon>
        <taxon>Alteromonadales</taxon>
        <taxon>Alteromonadaceae</taxon>
        <taxon>Paraglaciecola</taxon>
    </lineage>
</organism>
<proteinExistence type="predicted"/>
<name>A0A148KLV8_9ALTE</name>
<dbReference type="AlphaFoldDB" id="A0A148KLV8"/>
<dbReference type="RefSeq" id="WP_068380285.1">
    <property type="nucleotide sequence ID" value="NZ_LSNE01000011.1"/>
</dbReference>
<comment type="caution">
    <text evidence="1">The sequence shown here is derived from an EMBL/GenBank/DDBJ whole genome shotgun (WGS) entry which is preliminary data.</text>
</comment>